<keyword evidence="4" id="KW-1185">Reference proteome</keyword>
<comment type="caution">
    <text evidence="3">The sequence shown here is derived from an EMBL/GenBank/DDBJ whole genome shotgun (WGS) entry which is preliminary data.</text>
</comment>
<gene>
    <name evidence="3" type="ORF">SKAU_G00081830</name>
</gene>
<sequence length="219" mass="23353">MFCHSVGARPLPRQESPAVRPPIRWGWVSPRGPASIALVAVFLPSAGGSLALVLRAHRWARFCTALWFRGPQHSPLNCQGLRDRLRRRAAGDERSAGEMKAPAGETGGPLPGQGVPGNLPHLVPSHGRAAGWTARDRRAPGLMQMRFEGGVGNRAPVGSARGSRTGTGRRFREAGGGLLRDFKRGAVTTLARIDRILRATLRDPGPPPRAAACVGPIRA</sequence>
<evidence type="ECO:0000313" key="4">
    <source>
        <dbReference type="Proteomes" id="UP001152622"/>
    </source>
</evidence>
<proteinExistence type="predicted"/>
<feature type="transmembrane region" description="Helical" evidence="2">
    <location>
        <begin position="34"/>
        <end position="54"/>
    </location>
</feature>
<feature type="compositionally biased region" description="Low complexity" evidence="1">
    <location>
        <begin position="158"/>
        <end position="168"/>
    </location>
</feature>
<keyword evidence="2" id="KW-0812">Transmembrane</keyword>
<keyword evidence="2" id="KW-1133">Transmembrane helix</keyword>
<evidence type="ECO:0000256" key="2">
    <source>
        <dbReference type="SAM" id="Phobius"/>
    </source>
</evidence>
<evidence type="ECO:0000256" key="1">
    <source>
        <dbReference type="SAM" id="MobiDB-lite"/>
    </source>
</evidence>
<protein>
    <submittedName>
        <fullName evidence="3">Uncharacterized protein</fullName>
    </submittedName>
</protein>
<dbReference type="Proteomes" id="UP001152622">
    <property type="component" value="Chromosome 3"/>
</dbReference>
<feature type="region of interest" description="Disordered" evidence="1">
    <location>
        <begin position="148"/>
        <end position="172"/>
    </location>
</feature>
<organism evidence="3 4">
    <name type="scientific">Synaphobranchus kaupii</name>
    <name type="common">Kaup's arrowtooth eel</name>
    <dbReference type="NCBI Taxonomy" id="118154"/>
    <lineage>
        <taxon>Eukaryota</taxon>
        <taxon>Metazoa</taxon>
        <taxon>Chordata</taxon>
        <taxon>Craniata</taxon>
        <taxon>Vertebrata</taxon>
        <taxon>Euteleostomi</taxon>
        <taxon>Actinopterygii</taxon>
        <taxon>Neopterygii</taxon>
        <taxon>Teleostei</taxon>
        <taxon>Anguilliformes</taxon>
        <taxon>Synaphobranchidae</taxon>
        <taxon>Synaphobranchus</taxon>
    </lineage>
</organism>
<name>A0A9Q1FVU2_SYNKA</name>
<reference evidence="3" key="1">
    <citation type="journal article" date="2023" name="Science">
        <title>Genome structures resolve the early diversification of teleost fishes.</title>
        <authorList>
            <person name="Parey E."/>
            <person name="Louis A."/>
            <person name="Montfort J."/>
            <person name="Bouchez O."/>
            <person name="Roques C."/>
            <person name="Iampietro C."/>
            <person name="Lluch J."/>
            <person name="Castinel A."/>
            <person name="Donnadieu C."/>
            <person name="Desvignes T."/>
            <person name="Floi Bucao C."/>
            <person name="Jouanno E."/>
            <person name="Wen M."/>
            <person name="Mejri S."/>
            <person name="Dirks R."/>
            <person name="Jansen H."/>
            <person name="Henkel C."/>
            <person name="Chen W.J."/>
            <person name="Zahm M."/>
            <person name="Cabau C."/>
            <person name="Klopp C."/>
            <person name="Thompson A.W."/>
            <person name="Robinson-Rechavi M."/>
            <person name="Braasch I."/>
            <person name="Lecointre G."/>
            <person name="Bobe J."/>
            <person name="Postlethwait J.H."/>
            <person name="Berthelot C."/>
            <person name="Roest Crollius H."/>
            <person name="Guiguen Y."/>
        </authorList>
    </citation>
    <scope>NUCLEOTIDE SEQUENCE</scope>
    <source>
        <strain evidence="3">WJC10195</strain>
    </source>
</reference>
<accession>A0A9Q1FVU2</accession>
<feature type="region of interest" description="Disordered" evidence="1">
    <location>
        <begin position="87"/>
        <end position="109"/>
    </location>
</feature>
<dbReference type="EMBL" id="JAINUF010000003">
    <property type="protein sequence ID" value="KAJ8368155.1"/>
    <property type="molecule type" value="Genomic_DNA"/>
</dbReference>
<evidence type="ECO:0000313" key="3">
    <source>
        <dbReference type="EMBL" id="KAJ8368155.1"/>
    </source>
</evidence>
<keyword evidence="2" id="KW-0472">Membrane</keyword>
<dbReference type="AlphaFoldDB" id="A0A9Q1FVU2"/>